<proteinExistence type="predicted"/>
<dbReference type="RefSeq" id="WP_147802947.1">
    <property type="nucleotide sequence ID" value="NZ_CP144914.1"/>
</dbReference>
<dbReference type="OrthoDB" id="2706506at2"/>
<organism evidence="1 2">
    <name type="scientific">Alkalicoccus halolimnae</name>
    <dbReference type="NCBI Taxonomy" id="1667239"/>
    <lineage>
        <taxon>Bacteria</taxon>
        <taxon>Bacillati</taxon>
        <taxon>Bacillota</taxon>
        <taxon>Bacilli</taxon>
        <taxon>Bacillales</taxon>
        <taxon>Bacillaceae</taxon>
        <taxon>Alkalicoccus</taxon>
    </lineage>
</organism>
<gene>
    <name evidence="1" type="ORF">FTX54_006965</name>
</gene>
<evidence type="ECO:0000313" key="2">
    <source>
        <dbReference type="Proteomes" id="UP000321816"/>
    </source>
</evidence>
<dbReference type="Proteomes" id="UP000321816">
    <property type="component" value="Chromosome"/>
</dbReference>
<name>A0A5C7FNY5_9BACI</name>
<keyword evidence="2" id="KW-1185">Reference proteome</keyword>
<evidence type="ECO:0000313" key="1">
    <source>
        <dbReference type="EMBL" id="WWD81283.1"/>
    </source>
</evidence>
<sequence length="105" mass="12438">MEKETYYVIWRSGTFVELSPILPDTQMIHYEVELDKKGKKNLEEKLATVQEGDVMPEHVFVSPFDETKDERDKMELGSDEDSLFHLIYKYGSSDTKRRLKELYNQ</sequence>
<dbReference type="EMBL" id="CP144914">
    <property type="protein sequence ID" value="WWD81283.1"/>
    <property type="molecule type" value="Genomic_DNA"/>
</dbReference>
<accession>A0A5C7FNY5</accession>
<dbReference type="AlphaFoldDB" id="A0A5C7FNY5"/>
<protein>
    <submittedName>
        <fullName evidence="1">Uncharacterized protein</fullName>
    </submittedName>
</protein>
<reference evidence="1 2" key="1">
    <citation type="submission" date="2024-01" db="EMBL/GenBank/DDBJ databases">
        <title>Complete Genome Sequence of Alkalicoccus halolimnae BZ-SZ-XJ29T, a Moderately Halophilic Bacterium Isolated from a Salt Lake.</title>
        <authorList>
            <person name="Zhao B."/>
        </authorList>
    </citation>
    <scope>NUCLEOTIDE SEQUENCE [LARGE SCALE GENOMIC DNA]</scope>
    <source>
        <strain evidence="1 2">BZ-SZ-XJ29</strain>
    </source>
</reference>
<dbReference type="KEGG" id="ahal:FTX54_006965"/>